<dbReference type="EMBL" id="QGKY02000246">
    <property type="protein sequence ID" value="KAF2584008.1"/>
    <property type="molecule type" value="Genomic_DNA"/>
</dbReference>
<evidence type="ECO:0000313" key="2">
    <source>
        <dbReference type="EMBL" id="KAF2584008.1"/>
    </source>
</evidence>
<feature type="compositionally biased region" description="Polar residues" evidence="1">
    <location>
        <begin position="34"/>
        <end position="48"/>
    </location>
</feature>
<feature type="compositionally biased region" description="Low complexity" evidence="1">
    <location>
        <begin position="18"/>
        <end position="27"/>
    </location>
</feature>
<proteinExistence type="predicted"/>
<reference evidence="2" key="1">
    <citation type="submission" date="2019-12" db="EMBL/GenBank/DDBJ databases">
        <title>Genome sequencing and annotation of Brassica cretica.</title>
        <authorList>
            <person name="Studholme D.J."/>
            <person name="Sarris P.F."/>
        </authorList>
    </citation>
    <scope>NUCLEOTIDE SEQUENCE</scope>
    <source>
        <strain evidence="2">PFS-102/07</strain>
        <tissue evidence="2">Leaf</tissue>
    </source>
</reference>
<sequence>MSQSQRRHNTLEREDISEITNNEIINEPLPRLKLTTSTEELINPTSRPRQMKRTSRPRQMKPTSRPRQVKSTSRPMKPTSLEMMTTK</sequence>
<feature type="compositionally biased region" description="Basic residues" evidence="1">
    <location>
        <begin position="49"/>
        <end position="59"/>
    </location>
</feature>
<dbReference type="AlphaFoldDB" id="A0A8S9JQM3"/>
<feature type="region of interest" description="Disordered" evidence="1">
    <location>
        <begin position="1"/>
        <end position="87"/>
    </location>
</feature>
<accession>A0A8S9JQM3</accession>
<comment type="caution">
    <text evidence="2">The sequence shown here is derived from an EMBL/GenBank/DDBJ whole genome shotgun (WGS) entry which is preliminary data.</text>
</comment>
<protein>
    <submittedName>
        <fullName evidence="2">Uncharacterized protein</fullName>
    </submittedName>
</protein>
<organism evidence="2">
    <name type="scientific">Brassica cretica</name>
    <name type="common">Mustard</name>
    <dbReference type="NCBI Taxonomy" id="69181"/>
    <lineage>
        <taxon>Eukaryota</taxon>
        <taxon>Viridiplantae</taxon>
        <taxon>Streptophyta</taxon>
        <taxon>Embryophyta</taxon>
        <taxon>Tracheophyta</taxon>
        <taxon>Spermatophyta</taxon>
        <taxon>Magnoliopsida</taxon>
        <taxon>eudicotyledons</taxon>
        <taxon>Gunneridae</taxon>
        <taxon>Pentapetalae</taxon>
        <taxon>rosids</taxon>
        <taxon>malvids</taxon>
        <taxon>Brassicales</taxon>
        <taxon>Brassicaceae</taxon>
        <taxon>Brassiceae</taxon>
        <taxon>Brassica</taxon>
    </lineage>
</organism>
<feature type="compositionally biased region" description="Polar residues" evidence="1">
    <location>
        <begin position="61"/>
        <end position="74"/>
    </location>
</feature>
<name>A0A8S9JQM3_BRACR</name>
<gene>
    <name evidence="2" type="ORF">F2Q70_00037091</name>
</gene>
<evidence type="ECO:0000256" key="1">
    <source>
        <dbReference type="SAM" id="MobiDB-lite"/>
    </source>
</evidence>